<dbReference type="AlphaFoldDB" id="A0A420XVX8"/>
<dbReference type="PANTHER" id="PTHR10622">
    <property type="entry name" value="HET DOMAIN-CONTAINING PROTEIN"/>
    <property type="match status" value="1"/>
</dbReference>
<dbReference type="Proteomes" id="UP000275385">
    <property type="component" value="Unassembled WGS sequence"/>
</dbReference>
<proteinExistence type="predicted"/>
<organism evidence="2 3">
    <name type="scientific">Coniochaeta pulveracea</name>
    <dbReference type="NCBI Taxonomy" id="177199"/>
    <lineage>
        <taxon>Eukaryota</taxon>
        <taxon>Fungi</taxon>
        <taxon>Dikarya</taxon>
        <taxon>Ascomycota</taxon>
        <taxon>Pezizomycotina</taxon>
        <taxon>Sordariomycetes</taxon>
        <taxon>Sordariomycetidae</taxon>
        <taxon>Coniochaetales</taxon>
        <taxon>Coniochaetaceae</taxon>
        <taxon>Coniochaeta</taxon>
    </lineage>
</organism>
<keyword evidence="3" id="KW-1185">Reference proteome</keyword>
<protein>
    <recommendedName>
        <fullName evidence="1">Heterokaryon incompatibility domain-containing protein</fullName>
    </recommendedName>
</protein>
<dbReference type="EMBL" id="QVQW01000144">
    <property type="protein sequence ID" value="RKU39814.1"/>
    <property type="molecule type" value="Genomic_DNA"/>
</dbReference>
<dbReference type="Pfam" id="PF06985">
    <property type="entry name" value="HET"/>
    <property type="match status" value="1"/>
</dbReference>
<reference evidence="2 3" key="1">
    <citation type="submission" date="2018-08" db="EMBL/GenBank/DDBJ databases">
        <title>Draft genome of the lignicolous fungus Coniochaeta pulveracea.</title>
        <authorList>
            <person name="Borstlap C.J."/>
            <person name="De Witt R.N."/>
            <person name="Botha A."/>
            <person name="Volschenk H."/>
        </authorList>
    </citation>
    <scope>NUCLEOTIDE SEQUENCE [LARGE SCALE GENOMIC DNA]</scope>
    <source>
        <strain evidence="2 3">CAB683</strain>
    </source>
</reference>
<evidence type="ECO:0000313" key="2">
    <source>
        <dbReference type="EMBL" id="RKU39814.1"/>
    </source>
</evidence>
<dbReference type="PANTHER" id="PTHR10622:SF12">
    <property type="entry name" value="HET DOMAIN-CONTAINING PROTEIN"/>
    <property type="match status" value="1"/>
</dbReference>
<name>A0A420XVX8_9PEZI</name>
<comment type="caution">
    <text evidence="2">The sequence shown here is derived from an EMBL/GenBank/DDBJ whole genome shotgun (WGS) entry which is preliminary data.</text>
</comment>
<accession>A0A420XVX8</accession>
<feature type="domain" description="Heterokaryon incompatibility" evidence="1">
    <location>
        <begin position="28"/>
        <end position="113"/>
    </location>
</feature>
<sequence>MWLINTSTLKLEFVVNPPLQTDSRIGDYAILSHTWDDDEVVFRDMADLDSAKLKKGWGKIEQTCLLARMHSVPWAWVDTCCIDKSSSAELSEAINSMFRWYEKSRVCYIWLADLVLRPLTVAEGGLTDALAQCRWFTRGWTLQELIAPRDVVFFTQNWIPIGSKAGLEEALFSITGVDVQVLRVHESRFDVPVGKRMSWVASRSTTREEDIAYCLLGIFGVNMPLLYGEGMKAFTRLQEEIMMLTSKDLSIFAWKVEDVDKIYSHGMLAVSPHMFRGCRNIRRGGSHTNAEIVVTRSGLELRDPAYKEGVGDDQHSMELDLNLLDISEETQRHWSWVTVRLTRGSRPHFYRTTPRALTHCTIRRWLYTTYKPTLTTLPLLKGNVHKDPGHVSIPRTIWSSETLGFDPTLQPLLYLPPDTPLPLSTDLKLFGCHFGLPVRISKASGTTESLGFRPFALRIDPSPEPIHIILVQGFFRAEQGPGASSPQPLNRLNRLILVSSTQETAKNYHLAMTAIMNSGANLWASEVKEAIYAAGRDYMIQHWTDPSGSFIDVAKDGIGSRLDICDASDPTLTHRIAVWTGIHSPILSYERIVSMR</sequence>
<evidence type="ECO:0000259" key="1">
    <source>
        <dbReference type="Pfam" id="PF06985"/>
    </source>
</evidence>
<evidence type="ECO:0000313" key="3">
    <source>
        <dbReference type="Proteomes" id="UP000275385"/>
    </source>
</evidence>
<dbReference type="OrthoDB" id="20872at2759"/>
<dbReference type="STRING" id="177199.A0A420XVX8"/>
<dbReference type="InterPro" id="IPR010730">
    <property type="entry name" value="HET"/>
</dbReference>
<gene>
    <name evidence="2" type="ORF">DL546_001241</name>
</gene>